<dbReference type="AlphaFoldDB" id="A0AAE3ZCC6"/>
<sequence length="271" mass="28443">MTHSAEGHGVPSPRTWSRAELFLAGTLLALAAAAWLFTNSLAVAMPDMRLGILTGMRPMEPRMQTIPIALGMFLVTWVVMMAAMMLPGLAPFAVGISRLLGERTGPGTMSALTVGYLLVWGVVGVFGYLLVRGFEVLAADGSATAVRAGSGVLLMAGAYQFTPFKRWCLVRCRSPLALVIRYADLIRGSRRGALRVGISHGGYCLGCCWALMVVLLAAGAMSLVWMAVTAAVIAVEKVVPRGVVLGSVLGVLLIGLGVVLLTAPGLVTTMT</sequence>
<keyword evidence="1" id="KW-0812">Transmembrane</keyword>
<gene>
    <name evidence="2" type="ORF">JOF55_000833</name>
</gene>
<dbReference type="Proteomes" id="UP001180845">
    <property type="component" value="Unassembled WGS sequence"/>
</dbReference>
<dbReference type="InterPro" id="IPR018688">
    <property type="entry name" value="PpoB2-like"/>
</dbReference>
<feature type="transmembrane region" description="Helical" evidence="1">
    <location>
        <begin position="209"/>
        <end position="235"/>
    </location>
</feature>
<dbReference type="EMBL" id="JAVDXW010000001">
    <property type="protein sequence ID" value="MDR7300652.1"/>
    <property type="molecule type" value="Genomic_DNA"/>
</dbReference>
<feature type="transmembrane region" description="Helical" evidence="1">
    <location>
        <begin position="21"/>
        <end position="45"/>
    </location>
</feature>
<accession>A0AAE3ZCC6</accession>
<evidence type="ECO:0000256" key="1">
    <source>
        <dbReference type="SAM" id="Phobius"/>
    </source>
</evidence>
<keyword evidence="1" id="KW-1133">Transmembrane helix</keyword>
<name>A0AAE3ZCC6_9ACTN</name>
<comment type="caution">
    <text evidence="2">The sequence shown here is derived from an EMBL/GenBank/DDBJ whole genome shotgun (WGS) entry which is preliminary data.</text>
</comment>
<reference evidence="2" key="1">
    <citation type="submission" date="2023-07" db="EMBL/GenBank/DDBJ databases">
        <title>Sequencing the genomes of 1000 actinobacteria strains.</title>
        <authorList>
            <person name="Klenk H.-P."/>
        </authorList>
    </citation>
    <scope>NUCLEOTIDE SEQUENCE</scope>
    <source>
        <strain evidence="2">DSM 45977</strain>
    </source>
</reference>
<evidence type="ECO:0000313" key="3">
    <source>
        <dbReference type="Proteomes" id="UP001180845"/>
    </source>
</evidence>
<dbReference type="Pfam" id="PF09948">
    <property type="entry name" value="PpoB2"/>
    <property type="match status" value="1"/>
</dbReference>
<feature type="transmembrane region" description="Helical" evidence="1">
    <location>
        <begin position="66"/>
        <end position="89"/>
    </location>
</feature>
<feature type="transmembrane region" description="Helical" evidence="1">
    <location>
        <begin position="242"/>
        <end position="267"/>
    </location>
</feature>
<evidence type="ECO:0000313" key="2">
    <source>
        <dbReference type="EMBL" id="MDR7300652.1"/>
    </source>
</evidence>
<dbReference type="RefSeq" id="WP_310269770.1">
    <property type="nucleotide sequence ID" value="NZ_JAVDXW010000001.1"/>
</dbReference>
<proteinExistence type="predicted"/>
<feature type="transmembrane region" description="Helical" evidence="1">
    <location>
        <begin position="109"/>
        <end position="131"/>
    </location>
</feature>
<protein>
    <submittedName>
        <fullName evidence="2">Metal-binding membrane protein</fullName>
    </submittedName>
</protein>
<keyword evidence="3" id="KW-1185">Reference proteome</keyword>
<organism evidence="2 3">
    <name type="scientific">Haloactinomyces albus</name>
    <dbReference type="NCBI Taxonomy" id="1352928"/>
    <lineage>
        <taxon>Bacteria</taxon>
        <taxon>Bacillati</taxon>
        <taxon>Actinomycetota</taxon>
        <taxon>Actinomycetes</taxon>
        <taxon>Actinopolysporales</taxon>
        <taxon>Actinopolysporaceae</taxon>
        <taxon>Haloactinomyces</taxon>
    </lineage>
</organism>
<keyword evidence="1" id="KW-0472">Membrane</keyword>